<accession>A0AAP8QHS5</accession>
<gene>
    <name evidence="2" type="ORF">C4A77_00850</name>
</gene>
<keyword evidence="1" id="KW-0812">Transmembrane</keyword>
<dbReference type="Proteomes" id="UP000239759">
    <property type="component" value="Unassembled WGS sequence"/>
</dbReference>
<dbReference type="EMBL" id="PRKQ01000001">
    <property type="protein sequence ID" value="PPB12966.1"/>
    <property type="molecule type" value="Genomic_DNA"/>
</dbReference>
<sequence length="61" mass="7271">MNTIKFIEKYHRKVSFAMNISIFGYSVSCYINELYKVAYQMLLLAIIFIVFDLAIYKFTKD</sequence>
<evidence type="ECO:0000256" key="1">
    <source>
        <dbReference type="SAM" id="Phobius"/>
    </source>
</evidence>
<organism evidence="2 3">
    <name type="scientific">Brevibacillus laterosporus</name>
    <name type="common">Bacillus laterosporus</name>
    <dbReference type="NCBI Taxonomy" id="1465"/>
    <lineage>
        <taxon>Bacteria</taxon>
        <taxon>Bacillati</taxon>
        <taxon>Bacillota</taxon>
        <taxon>Bacilli</taxon>
        <taxon>Bacillales</taxon>
        <taxon>Paenibacillaceae</taxon>
        <taxon>Brevibacillus</taxon>
    </lineage>
</organism>
<keyword evidence="1" id="KW-1133">Transmembrane helix</keyword>
<protein>
    <submittedName>
        <fullName evidence="2">Uncharacterized protein</fullName>
    </submittedName>
</protein>
<keyword evidence="1" id="KW-0472">Membrane</keyword>
<dbReference type="AlphaFoldDB" id="A0AAP8QHS5"/>
<feature type="transmembrane region" description="Helical" evidence="1">
    <location>
        <begin position="37"/>
        <end position="56"/>
    </location>
</feature>
<proteinExistence type="predicted"/>
<evidence type="ECO:0000313" key="3">
    <source>
        <dbReference type="Proteomes" id="UP000239759"/>
    </source>
</evidence>
<evidence type="ECO:0000313" key="2">
    <source>
        <dbReference type="EMBL" id="PPB12966.1"/>
    </source>
</evidence>
<reference evidence="2 3" key="1">
    <citation type="submission" date="2018-02" db="EMBL/GenBank/DDBJ databases">
        <title>Comparative analysis of genomes of three Brevibacillus laterosporus strains producers of potent antimicrobials isolated from silage.</title>
        <authorList>
            <person name="Kojic M."/>
            <person name="Miljkovic M."/>
            <person name="Studholme D."/>
            <person name="Filipic B."/>
        </authorList>
    </citation>
    <scope>NUCLEOTIDE SEQUENCE [LARGE SCALE GENOMIC DNA]</scope>
    <source>
        <strain evidence="2 3">BGSP11</strain>
    </source>
</reference>
<comment type="caution">
    <text evidence="2">The sequence shown here is derived from an EMBL/GenBank/DDBJ whole genome shotgun (WGS) entry which is preliminary data.</text>
</comment>
<feature type="transmembrane region" description="Helical" evidence="1">
    <location>
        <begin position="14"/>
        <end position="31"/>
    </location>
</feature>
<name>A0AAP8QHS5_BRELA</name>